<comment type="caution">
    <text evidence="10">The sequence shown here is derived from an EMBL/GenBank/DDBJ whole genome shotgun (WGS) entry which is preliminary data.</text>
</comment>
<dbReference type="CDD" id="cd10954">
    <property type="entry name" value="CE4_CtAXE_like"/>
    <property type="match status" value="1"/>
</dbReference>
<dbReference type="PANTHER" id="PTHR10587">
    <property type="entry name" value="GLYCOSYL TRANSFERASE-RELATED"/>
    <property type="match status" value="1"/>
</dbReference>
<gene>
    <name evidence="10" type="ORF">D9R14_12050</name>
</gene>
<feature type="compositionally biased region" description="Low complexity" evidence="7">
    <location>
        <begin position="301"/>
        <end position="319"/>
    </location>
</feature>
<protein>
    <recommendedName>
        <fullName evidence="3">Chitooligosaccharide deacetylase</fullName>
    </recommendedName>
    <alternativeName>
        <fullName evidence="6">Nodulation protein B</fullName>
    </alternativeName>
</protein>
<dbReference type="PROSITE" id="PS51677">
    <property type="entry name" value="NODB"/>
    <property type="match status" value="1"/>
</dbReference>
<dbReference type="InterPro" id="IPR050248">
    <property type="entry name" value="Polysacc_deacetylase_ArnD"/>
</dbReference>
<dbReference type="SUPFAM" id="SSF88713">
    <property type="entry name" value="Glycoside hydrolase/deacetylase"/>
    <property type="match status" value="1"/>
</dbReference>
<dbReference type="OrthoDB" id="9784220at2"/>
<dbReference type="PANTHER" id="PTHR10587:SF133">
    <property type="entry name" value="CHITIN DEACETYLASE 1-RELATED"/>
    <property type="match status" value="1"/>
</dbReference>
<evidence type="ECO:0000256" key="2">
    <source>
        <dbReference type="ARBA" id="ARBA00010973"/>
    </source>
</evidence>
<dbReference type="GO" id="GO:0005975">
    <property type="term" value="P:carbohydrate metabolic process"/>
    <property type="evidence" value="ECO:0007669"/>
    <property type="project" value="InterPro"/>
</dbReference>
<evidence type="ECO:0000256" key="4">
    <source>
        <dbReference type="ARBA" id="ARBA00022723"/>
    </source>
</evidence>
<dbReference type="Gene3D" id="3.20.20.370">
    <property type="entry name" value="Glycoside hydrolase/deacetylase"/>
    <property type="match status" value="1"/>
</dbReference>
<dbReference type="Proteomes" id="UP000269692">
    <property type="component" value="Unassembled WGS sequence"/>
</dbReference>
<evidence type="ECO:0000313" key="11">
    <source>
        <dbReference type="Proteomes" id="UP000269692"/>
    </source>
</evidence>
<dbReference type="GO" id="GO:0046872">
    <property type="term" value="F:metal ion binding"/>
    <property type="evidence" value="ECO:0007669"/>
    <property type="project" value="UniProtKB-KW"/>
</dbReference>
<dbReference type="InterPro" id="IPR011330">
    <property type="entry name" value="Glyco_hydro/deAcase_b/a-brl"/>
</dbReference>
<evidence type="ECO:0000256" key="3">
    <source>
        <dbReference type="ARBA" id="ARBA00020071"/>
    </source>
</evidence>
<keyword evidence="4" id="KW-0479">Metal-binding</keyword>
<keyword evidence="11" id="KW-1185">Reference proteome</keyword>
<feature type="compositionally biased region" description="Low complexity" evidence="7">
    <location>
        <begin position="40"/>
        <end position="54"/>
    </location>
</feature>
<evidence type="ECO:0000256" key="7">
    <source>
        <dbReference type="SAM" id="MobiDB-lite"/>
    </source>
</evidence>
<feature type="compositionally biased region" description="Pro residues" evidence="7">
    <location>
        <begin position="72"/>
        <end position="85"/>
    </location>
</feature>
<feature type="region of interest" description="Disordered" evidence="7">
    <location>
        <begin position="34"/>
        <end position="87"/>
    </location>
</feature>
<feature type="compositionally biased region" description="Low complexity" evidence="7">
    <location>
        <begin position="332"/>
        <end position="355"/>
    </location>
</feature>
<dbReference type="EMBL" id="RCTF01000008">
    <property type="protein sequence ID" value="RLP78523.1"/>
    <property type="molecule type" value="Genomic_DNA"/>
</dbReference>
<evidence type="ECO:0000256" key="6">
    <source>
        <dbReference type="ARBA" id="ARBA00032976"/>
    </source>
</evidence>
<sequence length="361" mass="37367">MKPLLIVTGFVAAAALGAGVAVTPFLIAADDGPATTQSISQPAAPAGSGQAAQSKPATAGQKTAAAVQPAAAPAPAPEPAAPAPVAPRKNYTYKSFDVDGAYIAMTFDDGPSPETTPRLLKTLHERNIKATFFVLGNMAAKHPELLKMIADEGHEIGSHSWSHPQLTRISQAALDKELGNTSEVILQATGKRPIYLRPPYGTMKPSLRTLIEEKYGLTIVNWSVDPNDWKNRNSQAVHDAILAQVKPGAIVLSHDIYPTTVDAMPRILDELIAKGYKFATLSQMVAMDKPLKAPMVASVHAGQKPKPAAQANAKPTASAGAPKPGAQAGTKPAAPSGTKPAAASAPKPAATGAPARSAGVY</sequence>
<dbReference type="InterPro" id="IPR002509">
    <property type="entry name" value="NODB_dom"/>
</dbReference>
<accession>A0A3L7ADQ1</accession>
<evidence type="ECO:0000259" key="9">
    <source>
        <dbReference type="PROSITE" id="PS51677"/>
    </source>
</evidence>
<dbReference type="RefSeq" id="WP_121623575.1">
    <property type="nucleotide sequence ID" value="NZ_JACIIW010000001.1"/>
</dbReference>
<evidence type="ECO:0000256" key="8">
    <source>
        <dbReference type="SAM" id="SignalP"/>
    </source>
</evidence>
<keyword evidence="8" id="KW-0732">Signal</keyword>
<reference evidence="10 11" key="1">
    <citation type="submission" date="2018-10" db="EMBL/GenBank/DDBJ databases">
        <title>Xanthobacter tagetidis genome sequencing and assembly.</title>
        <authorList>
            <person name="Maclea K.S."/>
            <person name="Goen A.E."/>
            <person name="Fatima S.A."/>
        </authorList>
    </citation>
    <scope>NUCLEOTIDE SEQUENCE [LARGE SCALE GENOMIC DNA]</scope>
    <source>
        <strain evidence="10 11">ATCC 700314</strain>
    </source>
</reference>
<dbReference type="AlphaFoldDB" id="A0A3L7ADQ1"/>
<feature type="signal peptide" evidence="8">
    <location>
        <begin position="1"/>
        <end position="28"/>
    </location>
</feature>
<dbReference type="Pfam" id="PF01522">
    <property type="entry name" value="Polysacc_deac_1"/>
    <property type="match status" value="1"/>
</dbReference>
<feature type="region of interest" description="Disordered" evidence="7">
    <location>
        <begin position="297"/>
        <end position="361"/>
    </location>
</feature>
<evidence type="ECO:0000313" key="10">
    <source>
        <dbReference type="EMBL" id="RLP78523.1"/>
    </source>
</evidence>
<keyword evidence="5" id="KW-0378">Hydrolase</keyword>
<comment type="function">
    <text evidence="1">Is involved in generating a small heat-stable compound (Nod), an acylated oligomer of N-acetylglucosamine, that stimulates mitosis in various plant protoplasts.</text>
</comment>
<evidence type="ECO:0000256" key="5">
    <source>
        <dbReference type="ARBA" id="ARBA00022801"/>
    </source>
</evidence>
<feature type="chain" id="PRO_5018326518" description="Chitooligosaccharide deacetylase" evidence="8">
    <location>
        <begin position="29"/>
        <end position="361"/>
    </location>
</feature>
<name>A0A3L7ADQ1_9HYPH</name>
<feature type="domain" description="NodB homology" evidence="9">
    <location>
        <begin position="101"/>
        <end position="279"/>
    </location>
</feature>
<proteinExistence type="inferred from homology"/>
<dbReference type="GO" id="GO:0016810">
    <property type="term" value="F:hydrolase activity, acting on carbon-nitrogen (but not peptide) bonds"/>
    <property type="evidence" value="ECO:0007669"/>
    <property type="project" value="InterPro"/>
</dbReference>
<evidence type="ECO:0000256" key="1">
    <source>
        <dbReference type="ARBA" id="ARBA00003236"/>
    </source>
</evidence>
<organism evidence="10 11">
    <name type="scientific">Xanthobacter tagetidis</name>
    <dbReference type="NCBI Taxonomy" id="60216"/>
    <lineage>
        <taxon>Bacteria</taxon>
        <taxon>Pseudomonadati</taxon>
        <taxon>Pseudomonadota</taxon>
        <taxon>Alphaproteobacteria</taxon>
        <taxon>Hyphomicrobiales</taxon>
        <taxon>Xanthobacteraceae</taxon>
        <taxon>Xanthobacter</taxon>
    </lineage>
</organism>
<comment type="similarity">
    <text evidence="2">Belongs to the polysaccharide deacetylase family.</text>
</comment>
<dbReference type="GO" id="GO:0016020">
    <property type="term" value="C:membrane"/>
    <property type="evidence" value="ECO:0007669"/>
    <property type="project" value="TreeGrafter"/>
</dbReference>